<keyword evidence="2" id="KW-1185">Reference proteome</keyword>
<evidence type="ECO:0000313" key="1">
    <source>
        <dbReference type="EMBL" id="MET3527406.1"/>
    </source>
</evidence>
<dbReference type="PANTHER" id="PTHR30050">
    <property type="entry name" value="CHROMOSOMAL REPLICATION INITIATOR PROTEIN DNAA"/>
    <property type="match status" value="1"/>
</dbReference>
<name>A0ABV2ELC1_9CAUL</name>
<protein>
    <submittedName>
        <fullName evidence="1">Chromosomal replication initiation ATPase DnaA</fullName>
    </submittedName>
</protein>
<organism evidence="1 2">
    <name type="scientific">Phenylobacterium koreense</name>
    <dbReference type="NCBI Taxonomy" id="266125"/>
    <lineage>
        <taxon>Bacteria</taxon>
        <taxon>Pseudomonadati</taxon>
        <taxon>Pseudomonadota</taxon>
        <taxon>Alphaproteobacteria</taxon>
        <taxon>Caulobacterales</taxon>
        <taxon>Caulobacteraceae</taxon>
        <taxon>Phenylobacterium</taxon>
    </lineage>
</organism>
<dbReference type="Proteomes" id="UP001549110">
    <property type="component" value="Unassembled WGS sequence"/>
</dbReference>
<dbReference type="EMBL" id="JBEPLU010000002">
    <property type="protein sequence ID" value="MET3527406.1"/>
    <property type="molecule type" value="Genomic_DNA"/>
</dbReference>
<reference evidence="1 2" key="1">
    <citation type="submission" date="2024-06" db="EMBL/GenBank/DDBJ databases">
        <title>Genomic Encyclopedia of Type Strains, Phase IV (KMG-IV): sequencing the most valuable type-strain genomes for metagenomic binning, comparative biology and taxonomic classification.</title>
        <authorList>
            <person name="Goeker M."/>
        </authorList>
    </citation>
    <scope>NUCLEOTIDE SEQUENCE [LARGE SCALE GENOMIC DNA]</scope>
    <source>
        <strain evidence="1 2">DSM 17809</strain>
    </source>
</reference>
<sequence>MRQLRLELRRPVSFAREEFVTGPSNAQALAALDAWEAWPGGALALIGPEGAGKTHLARGWAQTTQAVLVDRSNPDVSAVDGRPALVEDIDRGIDDEALFHLINIAGRSGSRLLLTARTPPTAWRAALPDLRSRLNALFVAEIEEPDDEVLEGALRTFFRERSIRPPEDVFPYLLRRMERSIPCAREIVKQLDEAADHERRPISRLLARQILEDSVETLDLFEG</sequence>
<dbReference type="Gene3D" id="1.10.8.60">
    <property type="match status" value="1"/>
</dbReference>
<comment type="caution">
    <text evidence="1">The sequence shown here is derived from an EMBL/GenBank/DDBJ whole genome shotgun (WGS) entry which is preliminary data.</text>
</comment>
<dbReference type="SUPFAM" id="SSF52540">
    <property type="entry name" value="P-loop containing nucleoside triphosphate hydrolases"/>
    <property type="match status" value="1"/>
</dbReference>
<dbReference type="Gene3D" id="3.40.50.300">
    <property type="entry name" value="P-loop containing nucleotide triphosphate hydrolases"/>
    <property type="match status" value="2"/>
</dbReference>
<dbReference type="RefSeq" id="WP_331928002.1">
    <property type="nucleotide sequence ID" value="NZ_JBEPLU010000002.1"/>
</dbReference>
<evidence type="ECO:0000313" key="2">
    <source>
        <dbReference type="Proteomes" id="UP001549110"/>
    </source>
</evidence>
<proteinExistence type="predicted"/>
<dbReference type="PANTHER" id="PTHR30050:SF5">
    <property type="entry name" value="DNAA REGULATORY INACTIVATOR HDA"/>
    <property type="match status" value="1"/>
</dbReference>
<dbReference type="InterPro" id="IPR027417">
    <property type="entry name" value="P-loop_NTPase"/>
</dbReference>
<gene>
    <name evidence="1" type="ORF">ABID41_002524</name>
</gene>
<accession>A0ABV2ELC1</accession>